<feature type="transmembrane region" description="Helical" evidence="1">
    <location>
        <begin position="12"/>
        <end position="34"/>
    </location>
</feature>
<dbReference type="GO" id="GO:0043683">
    <property type="term" value="P:type IV pilus assembly"/>
    <property type="evidence" value="ECO:0007669"/>
    <property type="project" value="InterPro"/>
</dbReference>
<protein>
    <submittedName>
        <fullName evidence="2">Type IV pilin</fullName>
    </submittedName>
</protein>
<keyword evidence="1" id="KW-1133">Transmembrane helix</keyword>
<evidence type="ECO:0000313" key="2">
    <source>
        <dbReference type="EMBL" id="EGV16508.1"/>
    </source>
</evidence>
<dbReference type="EMBL" id="AFWV01000017">
    <property type="protein sequence ID" value="EGV16508.1"/>
    <property type="molecule type" value="Genomic_DNA"/>
</dbReference>
<sequence length="138" mass="15138">MTHLSNRRRGFTLIELMVVVAIVAILAGIAYPSYVDHVRRARLTDAQMVLMEAAQWMERQYTQGNTYPTSAVTAASYDSAPKDGAVAYTIAKTPTTASQAYTLTATATGDQANYMRCRTLTLTNTGDRTSADDTDCWQ</sequence>
<dbReference type="PROSITE" id="PS00409">
    <property type="entry name" value="PROKAR_NTER_METHYL"/>
    <property type="match status" value="1"/>
</dbReference>
<evidence type="ECO:0000256" key="1">
    <source>
        <dbReference type="SAM" id="Phobius"/>
    </source>
</evidence>
<keyword evidence="1" id="KW-0472">Membrane</keyword>
<dbReference type="Pfam" id="PF07963">
    <property type="entry name" value="N_methyl"/>
    <property type="match status" value="1"/>
</dbReference>
<name>F9UH10_9GAMM</name>
<dbReference type="InterPro" id="IPR012902">
    <property type="entry name" value="N_methyl_site"/>
</dbReference>
<dbReference type="PATRIC" id="fig|768671.3.peg.4511"/>
<dbReference type="PANTHER" id="PTHR30093:SF47">
    <property type="entry name" value="TYPE IV PILUS NON-CORE MINOR PILIN PILE"/>
    <property type="match status" value="1"/>
</dbReference>
<dbReference type="InterPro" id="IPR031982">
    <property type="entry name" value="PilE-like"/>
</dbReference>
<dbReference type="NCBIfam" id="TIGR02532">
    <property type="entry name" value="IV_pilin_GFxxxE"/>
    <property type="match status" value="1"/>
</dbReference>
<dbReference type="RefSeq" id="WP_007195149.1">
    <property type="nucleotide sequence ID" value="NZ_AFWV01000017.1"/>
</dbReference>
<dbReference type="SUPFAM" id="SSF54523">
    <property type="entry name" value="Pili subunits"/>
    <property type="match status" value="1"/>
</dbReference>
<dbReference type="InterPro" id="IPR045584">
    <property type="entry name" value="Pilin-like"/>
</dbReference>
<dbReference type="STRING" id="768671.ThimaDRAFT_4277"/>
<dbReference type="OrthoDB" id="5296638at2"/>
<dbReference type="Gene3D" id="3.30.700.10">
    <property type="entry name" value="Glycoprotein, Type 4 Pilin"/>
    <property type="match status" value="1"/>
</dbReference>
<gene>
    <name evidence="2" type="ORF">ThimaDRAFT_4277</name>
</gene>
<dbReference type="Pfam" id="PF16732">
    <property type="entry name" value="ComP_DUS"/>
    <property type="match status" value="1"/>
</dbReference>
<dbReference type="eggNOG" id="COG4968">
    <property type="taxonomic scope" value="Bacteria"/>
</dbReference>
<keyword evidence="3" id="KW-1185">Reference proteome</keyword>
<organism evidence="2 3">
    <name type="scientific">Thiocapsa marina 5811</name>
    <dbReference type="NCBI Taxonomy" id="768671"/>
    <lineage>
        <taxon>Bacteria</taxon>
        <taxon>Pseudomonadati</taxon>
        <taxon>Pseudomonadota</taxon>
        <taxon>Gammaproteobacteria</taxon>
        <taxon>Chromatiales</taxon>
        <taxon>Chromatiaceae</taxon>
        <taxon>Thiocapsa</taxon>
    </lineage>
</organism>
<dbReference type="PANTHER" id="PTHR30093">
    <property type="entry name" value="GENERAL SECRETION PATHWAY PROTEIN G"/>
    <property type="match status" value="1"/>
</dbReference>
<keyword evidence="1" id="KW-0812">Transmembrane</keyword>
<accession>F9UH10</accession>
<proteinExistence type="predicted"/>
<dbReference type="Proteomes" id="UP000005459">
    <property type="component" value="Unassembled WGS sequence"/>
</dbReference>
<evidence type="ECO:0000313" key="3">
    <source>
        <dbReference type="Proteomes" id="UP000005459"/>
    </source>
</evidence>
<dbReference type="AlphaFoldDB" id="F9UH10"/>
<reference evidence="2 3" key="1">
    <citation type="submission" date="2011-06" db="EMBL/GenBank/DDBJ databases">
        <title>The draft genome of Thiocapsa marina 5811.</title>
        <authorList>
            <consortium name="US DOE Joint Genome Institute (JGI-PGF)"/>
            <person name="Lucas S."/>
            <person name="Han J."/>
            <person name="Cheng J.-F."/>
            <person name="Goodwin L."/>
            <person name="Pitluck S."/>
            <person name="Peters L."/>
            <person name="Land M.L."/>
            <person name="Hauser L."/>
            <person name="Vogl K."/>
            <person name="Liu Z."/>
            <person name="Imhoff J."/>
            <person name="Thiel V."/>
            <person name="Frigaard N.-U."/>
            <person name="Bryant D."/>
            <person name="Woyke T.J."/>
        </authorList>
    </citation>
    <scope>NUCLEOTIDE SEQUENCE [LARGE SCALE GENOMIC DNA]</scope>
    <source>
        <strain evidence="2 3">5811</strain>
    </source>
</reference>